<evidence type="ECO:0000256" key="1">
    <source>
        <dbReference type="ARBA" id="ARBA00022676"/>
    </source>
</evidence>
<dbReference type="Gene3D" id="3.40.50.2000">
    <property type="entry name" value="Glycogen Phosphorylase B"/>
    <property type="match status" value="2"/>
</dbReference>
<reference evidence="3 4" key="1">
    <citation type="submission" date="2018-02" db="EMBL/GenBank/DDBJ databases">
        <title>Insights into the biology of acidophilic members of the Acidiferrobacteraceae family derived from comparative genomic analyses.</title>
        <authorList>
            <person name="Issotta F."/>
            <person name="Thyssen C."/>
            <person name="Mena C."/>
            <person name="Moya A."/>
            <person name="Bellenberg S."/>
            <person name="Sproer C."/>
            <person name="Covarrubias P.C."/>
            <person name="Sand W."/>
            <person name="Quatrini R."/>
            <person name="Vera M."/>
        </authorList>
    </citation>
    <scope>NUCLEOTIDE SEQUENCE [LARGE SCALE GENOMIC DNA]</scope>
    <source>
        <strain evidence="4">m-1</strain>
    </source>
</reference>
<keyword evidence="2 3" id="KW-0808">Transferase</keyword>
<name>A0A368HCK5_9GAMM</name>
<dbReference type="EMBL" id="PSYR01000002">
    <property type="protein sequence ID" value="RCN56174.1"/>
    <property type="molecule type" value="Genomic_DNA"/>
</dbReference>
<gene>
    <name evidence="3" type="ORF">C4900_09950</name>
</gene>
<dbReference type="OrthoDB" id="9781892at2"/>
<comment type="caution">
    <text evidence="3">The sequence shown here is derived from an EMBL/GenBank/DDBJ whole genome shotgun (WGS) entry which is preliminary data.</text>
</comment>
<sequence length="359" mass="39252">MIHAESPQCAIPQTLQGAHVTDPRLKTRENPLPLRGCTGRIGVFRALHLGDMLCAVPALRALRTACPDARITVIGLPWARELIARYRHYVDDFLAFPGHPELPETDVGYAAYGRFREAFPKDFDWLIQLHGDGRVTNAIVGQWPAQHMAGFARGGGGCHRYFLPYPSGHEIDRLLALVRYLAGDGPVDLEFPLHAEDFTRLQGTAPFSDLFDAPYVIVHPGSRNPQRRLAPAFFAQAVAWLASKARVVLTGGREERDRNAHIAQNTTRAINAAGMTSLVDLGVLIARARCIVTNDSGPAHLAAALGTPSLVAVSASDPARWAPKNTLRHRVLDARGGLASARFLRMVQDLYEDTGRAVC</sequence>
<dbReference type="CDD" id="cd03789">
    <property type="entry name" value="GT9_LPS_heptosyltransferase"/>
    <property type="match status" value="1"/>
</dbReference>
<dbReference type="PANTHER" id="PTHR30160:SF1">
    <property type="entry name" value="LIPOPOLYSACCHARIDE 1,2-N-ACETYLGLUCOSAMINETRANSFERASE-RELATED"/>
    <property type="match status" value="1"/>
</dbReference>
<organism evidence="3 4">
    <name type="scientific">Acidiferrobacter thiooxydans</name>
    <dbReference type="NCBI Taxonomy" id="163359"/>
    <lineage>
        <taxon>Bacteria</taxon>
        <taxon>Pseudomonadati</taxon>
        <taxon>Pseudomonadota</taxon>
        <taxon>Gammaproteobacteria</taxon>
        <taxon>Acidiferrobacterales</taxon>
        <taxon>Acidiferrobacteraceae</taxon>
        <taxon>Acidiferrobacter</taxon>
    </lineage>
</organism>
<dbReference type="AlphaFoldDB" id="A0A368HCK5"/>
<dbReference type="GO" id="GO:0005829">
    <property type="term" value="C:cytosol"/>
    <property type="evidence" value="ECO:0007669"/>
    <property type="project" value="TreeGrafter"/>
</dbReference>
<dbReference type="GO" id="GO:0008713">
    <property type="term" value="F:ADP-heptose-lipopolysaccharide heptosyltransferase activity"/>
    <property type="evidence" value="ECO:0007669"/>
    <property type="project" value="TreeGrafter"/>
</dbReference>
<keyword evidence="1" id="KW-0328">Glycosyltransferase</keyword>
<evidence type="ECO:0000256" key="2">
    <source>
        <dbReference type="ARBA" id="ARBA00022679"/>
    </source>
</evidence>
<evidence type="ECO:0000313" key="4">
    <source>
        <dbReference type="Proteomes" id="UP000253250"/>
    </source>
</evidence>
<dbReference type="Proteomes" id="UP000253250">
    <property type="component" value="Unassembled WGS sequence"/>
</dbReference>
<dbReference type="GO" id="GO:0009244">
    <property type="term" value="P:lipopolysaccharide core region biosynthetic process"/>
    <property type="evidence" value="ECO:0007669"/>
    <property type="project" value="TreeGrafter"/>
</dbReference>
<keyword evidence="4" id="KW-1185">Reference proteome</keyword>
<proteinExistence type="predicted"/>
<accession>A0A368HCK5</accession>
<dbReference type="SUPFAM" id="SSF53756">
    <property type="entry name" value="UDP-Glycosyltransferase/glycogen phosphorylase"/>
    <property type="match status" value="1"/>
</dbReference>
<dbReference type="InterPro" id="IPR051199">
    <property type="entry name" value="LPS_LOS_Heptosyltrfase"/>
</dbReference>
<dbReference type="PANTHER" id="PTHR30160">
    <property type="entry name" value="TETRAACYLDISACCHARIDE 4'-KINASE-RELATED"/>
    <property type="match status" value="1"/>
</dbReference>
<dbReference type="InterPro" id="IPR002201">
    <property type="entry name" value="Glyco_trans_9"/>
</dbReference>
<protein>
    <submittedName>
        <fullName evidence="3">LPS biosynthesis glycosyltransferase</fullName>
    </submittedName>
</protein>
<evidence type="ECO:0000313" key="3">
    <source>
        <dbReference type="EMBL" id="RCN56174.1"/>
    </source>
</evidence>
<dbReference type="Pfam" id="PF01075">
    <property type="entry name" value="Glyco_transf_9"/>
    <property type="match status" value="1"/>
</dbReference>